<accession>A0AAV5QVW9</accession>
<dbReference type="InterPro" id="IPR012677">
    <property type="entry name" value="Nucleotide-bd_a/b_plait_sf"/>
</dbReference>
<dbReference type="GO" id="GO:0003723">
    <property type="term" value="F:RNA binding"/>
    <property type="evidence" value="ECO:0007669"/>
    <property type="project" value="UniProtKB-UniRule"/>
</dbReference>
<evidence type="ECO:0000256" key="1">
    <source>
        <dbReference type="ARBA" id="ARBA00007747"/>
    </source>
</evidence>
<dbReference type="RefSeq" id="XP_064855567.1">
    <property type="nucleotide sequence ID" value="XM_064999495.1"/>
</dbReference>
<dbReference type="InterPro" id="IPR000504">
    <property type="entry name" value="RRM_dom"/>
</dbReference>
<dbReference type="EMBL" id="BTFZ01000020">
    <property type="protein sequence ID" value="GMM38572.1"/>
    <property type="molecule type" value="Genomic_DNA"/>
</dbReference>
<evidence type="ECO:0000313" key="10">
    <source>
        <dbReference type="Proteomes" id="UP001360560"/>
    </source>
</evidence>
<keyword evidence="5" id="KW-0508">mRNA splicing</keyword>
<dbReference type="GO" id="GO:0005686">
    <property type="term" value="C:U2 snRNP"/>
    <property type="evidence" value="ECO:0007669"/>
    <property type="project" value="TreeGrafter"/>
</dbReference>
<keyword evidence="4 6" id="KW-0694">RNA-binding</keyword>
<dbReference type="Pfam" id="PF00076">
    <property type="entry name" value="RRM_1"/>
    <property type="match status" value="2"/>
</dbReference>
<dbReference type="FunFam" id="3.30.70.330:FF:000105">
    <property type="entry name" value="HIV Tat-specific factor 1 homolog"/>
    <property type="match status" value="1"/>
</dbReference>
<dbReference type="GeneID" id="90076560"/>
<evidence type="ECO:0000259" key="8">
    <source>
        <dbReference type="PROSITE" id="PS50102"/>
    </source>
</evidence>
<evidence type="ECO:0000256" key="5">
    <source>
        <dbReference type="ARBA" id="ARBA00023187"/>
    </source>
</evidence>
<evidence type="ECO:0000256" key="6">
    <source>
        <dbReference type="PROSITE-ProRule" id="PRU00176"/>
    </source>
</evidence>
<comment type="caution">
    <text evidence="9">The sequence shown here is derived from an EMBL/GenBank/DDBJ whole genome shotgun (WGS) entry which is preliminary data.</text>
</comment>
<dbReference type="PROSITE" id="PS50102">
    <property type="entry name" value="RRM"/>
    <property type="match status" value="2"/>
</dbReference>
<dbReference type="GO" id="GO:0000398">
    <property type="term" value="P:mRNA splicing, via spliceosome"/>
    <property type="evidence" value="ECO:0007669"/>
    <property type="project" value="UniProtKB-ARBA"/>
</dbReference>
<dbReference type="Proteomes" id="UP001360560">
    <property type="component" value="Unassembled WGS sequence"/>
</dbReference>
<dbReference type="SMART" id="SM00360">
    <property type="entry name" value="RRM"/>
    <property type="match status" value="2"/>
</dbReference>
<reference evidence="9 10" key="1">
    <citation type="journal article" date="2023" name="Elife">
        <title>Identification of key yeast species and microbe-microbe interactions impacting larval growth of Drosophila in the wild.</title>
        <authorList>
            <person name="Mure A."/>
            <person name="Sugiura Y."/>
            <person name="Maeda R."/>
            <person name="Honda K."/>
            <person name="Sakurai N."/>
            <person name="Takahashi Y."/>
            <person name="Watada M."/>
            <person name="Katoh T."/>
            <person name="Gotoh A."/>
            <person name="Gotoh Y."/>
            <person name="Taniguchi I."/>
            <person name="Nakamura K."/>
            <person name="Hayashi T."/>
            <person name="Katayama T."/>
            <person name="Uemura T."/>
            <person name="Hattori Y."/>
        </authorList>
    </citation>
    <scope>NUCLEOTIDE SEQUENCE [LARGE SCALE GENOMIC DNA]</scope>
    <source>
        <strain evidence="9 10">SC-9</strain>
    </source>
</reference>
<dbReference type="InterPro" id="IPR034393">
    <property type="entry name" value="TatSF1-like"/>
</dbReference>
<keyword evidence="10" id="KW-1185">Reference proteome</keyword>
<dbReference type="PANTHER" id="PTHR15608">
    <property type="entry name" value="SPLICING FACTOR U2AF-ASSOCIATED PROTEIN 2"/>
    <property type="match status" value="1"/>
</dbReference>
<dbReference type="GO" id="GO:0005684">
    <property type="term" value="C:U2-type spliceosomal complex"/>
    <property type="evidence" value="ECO:0007669"/>
    <property type="project" value="TreeGrafter"/>
</dbReference>
<keyword evidence="2" id="KW-0507">mRNA processing</keyword>
<keyword evidence="3" id="KW-0677">Repeat</keyword>
<feature type="domain" description="RRM" evidence="8">
    <location>
        <begin position="257"/>
        <end position="331"/>
    </location>
</feature>
<gene>
    <name evidence="9" type="ORF">DASC09_059110</name>
</gene>
<name>A0AAV5QVW9_9ASCO</name>
<comment type="similarity">
    <text evidence="1">Belongs to the HTATSF1 family.</text>
</comment>
<keyword evidence="7" id="KW-0175">Coiled coil</keyword>
<evidence type="ECO:0000256" key="7">
    <source>
        <dbReference type="SAM" id="Coils"/>
    </source>
</evidence>
<dbReference type="AlphaFoldDB" id="A0AAV5QVW9"/>
<sequence length="371" mass="43744">MTSVEETIESLPRSIENFKTIDKIYFDQVKRKWYFEDPETEIELIFDEVQRKWFEETPNAFSKKREYPNVEEDEEKKTIKELRLKKKQKIKQMKDEEKESRQNTKKITSVYVSNLPKDITKDELEKVFGKFGVLAEDLINNTGKRIKIYTDNETNEVKGDALVVYHRSESVDLATDMLDDSYIRPGVKIRVQKADFENYGKKQGERKQISDEVRKKISKMSKKLDEKIDDWDDEEELKKEQRQKYLKRYEKIAVLKGCFAVSEIEDDPEVVEDIKEDMMEECEKFGEVVQVTVYDKEQEGIVLVKFTNREAVELCISQLNGRYFGGQQLEVFVYDGKPYQSSQLSKDGDVDDEKRLKDYEEFLKSGSSIKS</sequence>
<evidence type="ECO:0000256" key="3">
    <source>
        <dbReference type="ARBA" id="ARBA00022737"/>
    </source>
</evidence>
<feature type="domain" description="RRM" evidence="8">
    <location>
        <begin position="108"/>
        <end position="196"/>
    </location>
</feature>
<evidence type="ECO:0000256" key="4">
    <source>
        <dbReference type="ARBA" id="ARBA00022884"/>
    </source>
</evidence>
<dbReference type="InterPro" id="IPR035979">
    <property type="entry name" value="RBD_domain_sf"/>
</dbReference>
<feature type="coiled-coil region" evidence="7">
    <location>
        <begin position="72"/>
        <end position="103"/>
    </location>
</feature>
<dbReference type="PANTHER" id="PTHR15608:SF0">
    <property type="entry name" value="HIV TAT-SPECIFIC FACTOR 1"/>
    <property type="match status" value="1"/>
</dbReference>
<protein>
    <submittedName>
        <fullName evidence="9">U2 snRNP complex subunit</fullName>
    </submittedName>
</protein>
<dbReference type="Gene3D" id="3.30.70.330">
    <property type="match status" value="2"/>
</dbReference>
<evidence type="ECO:0000313" key="9">
    <source>
        <dbReference type="EMBL" id="GMM38572.1"/>
    </source>
</evidence>
<evidence type="ECO:0000256" key="2">
    <source>
        <dbReference type="ARBA" id="ARBA00022664"/>
    </source>
</evidence>
<proteinExistence type="inferred from homology"/>
<organism evidence="9 10">
    <name type="scientific">Saccharomycopsis crataegensis</name>
    <dbReference type="NCBI Taxonomy" id="43959"/>
    <lineage>
        <taxon>Eukaryota</taxon>
        <taxon>Fungi</taxon>
        <taxon>Dikarya</taxon>
        <taxon>Ascomycota</taxon>
        <taxon>Saccharomycotina</taxon>
        <taxon>Saccharomycetes</taxon>
        <taxon>Saccharomycopsidaceae</taxon>
        <taxon>Saccharomycopsis</taxon>
    </lineage>
</organism>
<dbReference type="SUPFAM" id="SSF54928">
    <property type="entry name" value="RNA-binding domain, RBD"/>
    <property type="match status" value="2"/>
</dbReference>